<dbReference type="Gene3D" id="3.40.190.10">
    <property type="entry name" value="Periplasmic binding protein-like II"/>
    <property type="match status" value="1"/>
</dbReference>
<evidence type="ECO:0000313" key="3">
    <source>
        <dbReference type="EMBL" id="ORY37286.1"/>
    </source>
</evidence>
<feature type="signal peptide" evidence="1">
    <location>
        <begin position="1"/>
        <end position="20"/>
    </location>
</feature>
<protein>
    <submittedName>
        <fullName evidence="3">Uncharacterized protein</fullName>
    </submittedName>
</protein>
<accession>A0A1Y2BRB3</accession>
<dbReference type="OrthoDB" id="2155766at2759"/>
<feature type="chain" id="PRO_5011907710" evidence="1">
    <location>
        <begin position="21"/>
        <end position="85"/>
    </location>
</feature>
<organism evidence="3 4">
    <name type="scientific">Rhizoclosmatium globosum</name>
    <dbReference type="NCBI Taxonomy" id="329046"/>
    <lineage>
        <taxon>Eukaryota</taxon>
        <taxon>Fungi</taxon>
        <taxon>Fungi incertae sedis</taxon>
        <taxon>Chytridiomycota</taxon>
        <taxon>Chytridiomycota incertae sedis</taxon>
        <taxon>Chytridiomycetes</taxon>
        <taxon>Chytridiales</taxon>
        <taxon>Chytriomycetaceae</taxon>
        <taxon>Rhizoclosmatium</taxon>
    </lineage>
</organism>
<evidence type="ECO:0000313" key="4">
    <source>
        <dbReference type="Proteomes" id="UP000193642"/>
    </source>
</evidence>
<evidence type="ECO:0000256" key="1">
    <source>
        <dbReference type="SAM" id="SignalP"/>
    </source>
</evidence>
<keyword evidence="1" id="KW-0732">Signal</keyword>
<feature type="non-terminal residue" evidence="3">
    <location>
        <position position="85"/>
    </location>
</feature>
<keyword evidence="4" id="KW-1185">Reference proteome</keyword>
<sequence>MTFHNLIVVTVCLLVYCVEATVTLIKGGGSTFPQQPYFSAVADFNRLYQNVQATYNATNSQTGQLSVGSGLLNWGGSDTDVQTSL</sequence>
<dbReference type="SUPFAM" id="SSF53850">
    <property type="entry name" value="Periplasmic binding protein-like II"/>
    <property type="match status" value="1"/>
</dbReference>
<name>A0A1Y2BRB3_9FUNG</name>
<dbReference type="EMBL" id="MCGO01000061">
    <property type="protein sequence ID" value="ORY34523.1"/>
    <property type="molecule type" value="Genomic_DNA"/>
</dbReference>
<dbReference type="EMBL" id="MCGO01000051">
    <property type="protein sequence ID" value="ORY37286.1"/>
    <property type="molecule type" value="Genomic_DNA"/>
</dbReference>
<evidence type="ECO:0000313" key="2">
    <source>
        <dbReference type="EMBL" id="ORY34523.1"/>
    </source>
</evidence>
<gene>
    <name evidence="3" type="ORF">BCR33DRAFT_721635</name>
    <name evidence="2" type="ORF">BCR33DRAFT_722612</name>
</gene>
<dbReference type="Proteomes" id="UP000193642">
    <property type="component" value="Unassembled WGS sequence"/>
</dbReference>
<reference evidence="3 4" key="1">
    <citation type="submission" date="2016-07" db="EMBL/GenBank/DDBJ databases">
        <title>Pervasive Adenine N6-methylation of Active Genes in Fungi.</title>
        <authorList>
            <consortium name="DOE Joint Genome Institute"/>
            <person name="Mondo S.J."/>
            <person name="Dannebaum R.O."/>
            <person name="Kuo R.C."/>
            <person name="Labutti K."/>
            <person name="Haridas S."/>
            <person name="Kuo A."/>
            <person name="Salamov A."/>
            <person name="Ahrendt S.R."/>
            <person name="Lipzen A."/>
            <person name="Sullivan W."/>
            <person name="Andreopoulos W.B."/>
            <person name="Clum A."/>
            <person name="Lindquist E."/>
            <person name="Daum C."/>
            <person name="Ramamoorthy G.K."/>
            <person name="Gryganskyi A."/>
            <person name="Culley D."/>
            <person name="Magnuson J.K."/>
            <person name="James T.Y."/>
            <person name="O'Malley M.A."/>
            <person name="Stajich J.E."/>
            <person name="Spatafora J.W."/>
            <person name="Visel A."/>
            <person name="Grigoriev I.V."/>
        </authorList>
    </citation>
    <scope>NUCLEOTIDE SEQUENCE [LARGE SCALE GENOMIC DNA]</scope>
    <source>
        <strain evidence="3 4">JEL800</strain>
    </source>
</reference>
<comment type="caution">
    <text evidence="3">The sequence shown here is derived from an EMBL/GenBank/DDBJ whole genome shotgun (WGS) entry which is preliminary data.</text>
</comment>
<proteinExistence type="predicted"/>
<dbReference type="AlphaFoldDB" id="A0A1Y2BRB3"/>